<name>A0A4U8W795_9FLAO</name>
<proteinExistence type="predicted"/>
<dbReference type="Proteomes" id="UP000290013">
    <property type="component" value="Chromosome"/>
</dbReference>
<dbReference type="SUPFAM" id="SSF82185">
    <property type="entry name" value="Histone H3 K4-specific methyltransferase SET7/9 N-terminal domain"/>
    <property type="match status" value="1"/>
</dbReference>
<evidence type="ECO:0000313" key="1">
    <source>
        <dbReference type="EMBL" id="VFB02057.1"/>
    </source>
</evidence>
<reference evidence="1 2" key="1">
    <citation type="submission" date="2019-02" db="EMBL/GenBank/DDBJ databases">
        <authorList>
            <consortium name="Pathogen Informatics"/>
        </authorList>
    </citation>
    <scope>NUCLEOTIDE SEQUENCE [LARGE SCALE GENOMIC DNA]</scope>
    <source>
        <strain evidence="1 2">3012STDY6944375</strain>
    </source>
</reference>
<dbReference type="KEGG" id="ctai:NCTC12078_00030"/>
<sequence>MKNNIIILILIFLSSCNKSVNQYIKNSGNSQQRHGKWVEKYPVNDGEMVASGKYKNGEKTGVWKTFYNHQLYQKDKTINGVTKTKIFHPNGRIMEKGQSRLDVTENGRHWCYYGDWKYYDENGKLETIKKYDKGEKTDSVAIKR</sequence>
<dbReference type="Gene3D" id="3.90.930.1">
    <property type="match status" value="1"/>
</dbReference>
<evidence type="ECO:0000313" key="2">
    <source>
        <dbReference type="Proteomes" id="UP000290013"/>
    </source>
</evidence>
<evidence type="ECO:0008006" key="3">
    <source>
        <dbReference type="Google" id="ProtNLM"/>
    </source>
</evidence>
<accession>A0A4U8W795</accession>
<protein>
    <recommendedName>
        <fullName evidence="3">MORN repeat variant</fullName>
    </recommendedName>
</protein>
<dbReference type="EMBL" id="LR215974">
    <property type="protein sequence ID" value="VFB02057.1"/>
    <property type="molecule type" value="Genomic_DNA"/>
</dbReference>
<organism evidence="1 2">
    <name type="scientific">Chryseobacterium taihuense</name>
    <dbReference type="NCBI Taxonomy" id="1141221"/>
    <lineage>
        <taxon>Bacteria</taxon>
        <taxon>Pseudomonadati</taxon>
        <taxon>Bacteroidota</taxon>
        <taxon>Flavobacteriia</taxon>
        <taxon>Flavobacteriales</taxon>
        <taxon>Weeksellaceae</taxon>
        <taxon>Chryseobacterium group</taxon>
        <taxon>Chryseobacterium</taxon>
    </lineage>
</organism>
<dbReference type="AlphaFoldDB" id="A0A4U8W795"/>
<dbReference type="PROSITE" id="PS51257">
    <property type="entry name" value="PROKAR_LIPOPROTEIN"/>
    <property type="match status" value="1"/>
</dbReference>
<dbReference type="RefSeq" id="WP_130912977.1">
    <property type="nucleotide sequence ID" value="NZ_LR215974.1"/>
</dbReference>
<gene>
    <name evidence="1" type="ORF">NCTC12078_00030</name>
</gene>